<dbReference type="Proteomes" id="UP000319004">
    <property type="component" value="Chromosome"/>
</dbReference>
<proteinExistence type="predicted"/>
<evidence type="ECO:0000313" key="2">
    <source>
        <dbReference type="Proteomes" id="UP000319004"/>
    </source>
</evidence>
<protein>
    <submittedName>
        <fullName evidence="1">Uncharacterized protein</fullName>
    </submittedName>
</protein>
<dbReference type="EMBL" id="CP037423">
    <property type="protein sequence ID" value="QDV44434.1"/>
    <property type="molecule type" value="Genomic_DNA"/>
</dbReference>
<gene>
    <name evidence="1" type="ORF">Enr13x_43000</name>
</gene>
<dbReference type="RefSeq" id="WP_145388777.1">
    <property type="nucleotide sequence ID" value="NZ_CP037423.1"/>
</dbReference>
<evidence type="ECO:0000313" key="1">
    <source>
        <dbReference type="EMBL" id="QDV44434.1"/>
    </source>
</evidence>
<organism evidence="1 2">
    <name type="scientific">Stieleria neptunia</name>
    <dbReference type="NCBI Taxonomy" id="2527979"/>
    <lineage>
        <taxon>Bacteria</taxon>
        <taxon>Pseudomonadati</taxon>
        <taxon>Planctomycetota</taxon>
        <taxon>Planctomycetia</taxon>
        <taxon>Pirellulales</taxon>
        <taxon>Pirellulaceae</taxon>
        <taxon>Stieleria</taxon>
    </lineage>
</organism>
<sequence>MNETFIQQMIEAPLETTAQYFADCLPRHQKAISFLKTNHLIAGGDLNVGFSDRTLGKLLPANATQAFYLPRCRFVARAAGDCFSPIRRFVGRVWRSGRSGCVGVSALWDW</sequence>
<dbReference type="KEGG" id="snep:Enr13x_43000"/>
<dbReference type="AlphaFoldDB" id="A0A518HUD9"/>
<keyword evidence="2" id="KW-1185">Reference proteome</keyword>
<reference evidence="1 2" key="1">
    <citation type="submission" date="2019-03" db="EMBL/GenBank/DDBJ databases">
        <title>Deep-cultivation of Planctomycetes and their phenomic and genomic characterization uncovers novel biology.</title>
        <authorList>
            <person name="Wiegand S."/>
            <person name="Jogler M."/>
            <person name="Boedeker C."/>
            <person name="Pinto D."/>
            <person name="Vollmers J."/>
            <person name="Rivas-Marin E."/>
            <person name="Kohn T."/>
            <person name="Peeters S.H."/>
            <person name="Heuer A."/>
            <person name="Rast P."/>
            <person name="Oberbeckmann S."/>
            <person name="Bunk B."/>
            <person name="Jeske O."/>
            <person name="Meyerdierks A."/>
            <person name="Storesund J.E."/>
            <person name="Kallscheuer N."/>
            <person name="Luecker S."/>
            <person name="Lage O.M."/>
            <person name="Pohl T."/>
            <person name="Merkel B.J."/>
            <person name="Hornburger P."/>
            <person name="Mueller R.-W."/>
            <person name="Bruemmer F."/>
            <person name="Labrenz M."/>
            <person name="Spormann A.M."/>
            <person name="Op den Camp H."/>
            <person name="Overmann J."/>
            <person name="Amann R."/>
            <person name="Jetten M.S.M."/>
            <person name="Mascher T."/>
            <person name="Medema M.H."/>
            <person name="Devos D.P."/>
            <person name="Kaster A.-K."/>
            <person name="Ovreas L."/>
            <person name="Rohde M."/>
            <person name="Galperin M.Y."/>
            <person name="Jogler C."/>
        </authorList>
    </citation>
    <scope>NUCLEOTIDE SEQUENCE [LARGE SCALE GENOMIC DNA]</scope>
    <source>
        <strain evidence="1 2">Enr13</strain>
    </source>
</reference>
<accession>A0A518HUD9</accession>
<name>A0A518HUD9_9BACT</name>